<name>Q4T2K7_TETNG</name>
<accession>Q4T2K7</accession>
<protein>
    <submittedName>
        <fullName evidence="1">(spotted green pufferfish) hypothetical protein</fullName>
    </submittedName>
</protein>
<comment type="caution">
    <text evidence="1">The sequence shown here is derived from an EMBL/GenBank/DDBJ whole genome shotgun (WGS) entry which is preliminary data.</text>
</comment>
<proteinExistence type="predicted"/>
<reference evidence="1" key="2">
    <citation type="submission" date="2004-02" db="EMBL/GenBank/DDBJ databases">
        <authorList>
            <consortium name="Genoscope"/>
            <consortium name="Whitehead Institute Centre for Genome Research"/>
        </authorList>
    </citation>
    <scope>NUCLEOTIDE SEQUENCE</scope>
</reference>
<organism evidence="1">
    <name type="scientific">Tetraodon nigroviridis</name>
    <name type="common">Spotted green pufferfish</name>
    <name type="synonym">Chelonodon nigroviridis</name>
    <dbReference type="NCBI Taxonomy" id="99883"/>
    <lineage>
        <taxon>Eukaryota</taxon>
        <taxon>Metazoa</taxon>
        <taxon>Chordata</taxon>
        <taxon>Craniata</taxon>
        <taxon>Vertebrata</taxon>
        <taxon>Euteleostomi</taxon>
        <taxon>Actinopterygii</taxon>
        <taxon>Neopterygii</taxon>
        <taxon>Teleostei</taxon>
        <taxon>Neoteleostei</taxon>
        <taxon>Acanthomorphata</taxon>
        <taxon>Eupercaria</taxon>
        <taxon>Tetraodontiformes</taxon>
        <taxon>Tetradontoidea</taxon>
        <taxon>Tetraodontidae</taxon>
        <taxon>Tetraodon</taxon>
    </lineage>
</organism>
<gene>
    <name evidence="1" type="ORF">GSTENG00008295001</name>
</gene>
<dbReference type="AlphaFoldDB" id="Q4T2K7"/>
<reference evidence="1" key="1">
    <citation type="journal article" date="2004" name="Nature">
        <title>Genome duplication in the teleost fish Tetraodon nigroviridis reveals the early vertebrate proto-karyotype.</title>
        <authorList>
            <person name="Jaillon O."/>
            <person name="Aury J.-M."/>
            <person name="Brunet F."/>
            <person name="Petit J.-L."/>
            <person name="Stange-Thomann N."/>
            <person name="Mauceli E."/>
            <person name="Bouneau L."/>
            <person name="Fischer C."/>
            <person name="Ozouf-Costaz C."/>
            <person name="Bernot A."/>
            <person name="Nicaud S."/>
            <person name="Jaffe D."/>
            <person name="Fisher S."/>
            <person name="Lutfalla G."/>
            <person name="Dossat C."/>
            <person name="Segurens B."/>
            <person name="Dasilva C."/>
            <person name="Salanoubat M."/>
            <person name="Levy M."/>
            <person name="Boudet N."/>
            <person name="Castellano S."/>
            <person name="Anthouard V."/>
            <person name="Jubin C."/>
            <person name="Castelli V."/>
            <person name="Katinka M."/>
            <person name="Vacherie B."/>
            <person name="Biemont C."/>
            <person name="Skalli Z."/>
            <person name="Cattolico L."/>
            <person name="Poulain J."/>
            <person name="De Berardinis V."/>
            <person name="Cruaud C."/>
            <person name="Duprat S."/>
            <person name="Brottier P."/>
            <person name="Coutanceau J.-P."/>
            <person name="Gouzy J."/>
            <person name="Parra G."/>
            <person name="Lardier G."/>
            <person name="Chapple C."/>
            <person name="McKernan K.J."/>
            <person name="McEwan P."/>
            <person name="Bosak S."/>
            <person name="Kellis M."/>
            <person name="Volff J.-N."/>
            <person name="Guigo R."/>
            <person name="Zody M.C."/>
            <person name="Mesirov J."/>
            <person name="Lindblad-Toh K."/>
            <person name="Birren B."/>
            <person name="Nusbaum C."/>
            <person name="Kahn D."/>
            <person name="Robinson-Rechavi M."/>
            <person name="Laudet V."/>
            <person name="Schachter V."/>
            <person name="Quetier F."/>
            <person name="Saurin W."/>
            <person name="Scarpelli C."/>
            <person name="Wincker P."/>
            <person name="Lander E.S."/>
            <person name="Weissenbach J."/>
            <person name="Roest Crollius H."/>
        </authorList>
    </citation>
    <scope>NUCLEOTIDE SEQUENCE [LARGE SCALE GENOMIC DNA]</scope>
</reference>
<dbReference type="EMBL" id="CAAE01010247">
    <property type="protein sequence ID" value="CAF92875.1"/>
    <property type="molecule type" value="Genomic_DNA"/>
</dbReference>
<dbReference type="KEGG" id="tng:GSTEN00008295G001"/>
<evidence type="ECO:0000313" key="1">
    <source>
        <dbReference type="EMBL" id="CAF92875.1"/>
    </source>
</evidence>
<sequence length="72" mass="7211">MAVGEMLAGGGPEAGGGEKAVAAKGTDWIFSSGVELDIGTVAGDSIIGFPFLIAELVTLIKCPVTIMWAVSS</sequence>